<dbReference type="SUPFAM" id="SSF46689">
    <property type="entry name" value="Homeodomain-like"/>
    <property type="match status" value="1"/>
</dbReference>
<dbReference type="Gene3D" id="3.30.420.10">
    <property type="entry name" value="Ribonuclease H-like superfamily/Ribonuclease H"/>
    <property type="match status" value="1"/>
</dbReference>
<dbReference type="Pfam" id="PF13358">
    <property type="entry name" value="DDE_3"/>
    <property type="match status" value="1"/>
</dbReference>
<dbReference type="Pfam" id="PF01710">
    <property type="entry name" value="HTH_Tnp_IS630"/>
    <property type="match status" value="1"/>
</dbReference>
<protein>
    <submittedName>
        <fullName evidence="3">IS630 family transposase</fullName>
    </submittedName>
</protein>
<geneLocation type="plasmid" evidence="4">
    <name>pob3b3</name>
</geneLocation>
<dbReference type="RefSeq" id="WP_003615965.1">
    <property type="nucleotide sequence ID" value="NZ_ADVE02000003.1"/>
</dbReference>
<dbReference type="NCBIfam" id="NF033545">
    <property type="entry name" value="transpos_IS630"/>
    <property type="match status" value="1"/>
</dbReference>
<dbReference type="EMBL" id="CP023740">
    <property type="protein sequence ID" value="ATQ70954.1"/>
    <property type="molecule type" value="Genomic_DNA"/>
</dbReference>
<evidence type="ECO:0000259" key="1">
    <source>
        <dbReference type="Pfam" id="PF01710"/>
    </source>
</evidence>
<keyword evidence="3" id="KW-0614">Plasmid</keyword>
<organism evidence="3 4">
    <name type="scientific">Methylosinus trichosporium (strain ATCC 35070 / NCIMB 11131 / UNIQEM 75 / OB3b)</name>
    <dbReference type="NCBI Taxonomy" id="595536"/>
    <lineage>
        <taxon>Bacteria</taxon>
        <taxon>Pseudomonadati</taxon>
        <taxon>Pseudomonadota</taxon>
        <taxon>Alphaproteobacteria</taxon>
        <taxon>Hyphomicrobiales</taxon>
        <taxon>Methylocystaceae</taxon>
        <taxon>Methylosinus</taxon>
    </lineage>
</organism>
<name>A0A2D2D7L6_METT3</name>
<evidence type="ECO:0000259" key="2">
    <source>
        <dbReference type="Pfam" id="PF13358"/>
    </source>
</evidence>
<dbReference type="InterPro" id="IPR047655">
    <property type="entry name" value="Transpos_IS630-like"/>
</dbReference>
<reference evidence="4" key="1">
    <citation type="submission" date="2017-10" db="EMBL/GenBank/DDBJ databases">
        <title>Completed PacBio SMRT sequence of Methylosinus trichosporium OB3b reveals presence of a third large plasmid.</title>
        <authorList>
            <person name="Charles T.C."/>
            <person name="Lynch M.D.J."/>
            <person name="Heil J.R."/>
            <person name="Cheng J."/>
        </authorList>
    </citation>
    <scope>NUCLEOTIDE SEQUENCE [LARGE SCALE GENOMIC DNA]</scope>
    <source>
        <strain evidence="4">OB3b</strain>
        <plasmid evidence="4">pob3b3</plasmid>
    </source>
</reference>
<evidence type="ECO:0000313" key="4">
    <source>
        <dbReference type="Proteomes" id="UP000230709"/>
    </source>
</evidence>
<dbReference type="PANTHER" id="PTHR46564">
    <property type="entry name" value="TRANSPOSASE"/>
    <property type="match status" value="1"/>
</dbReference>
<proteinExistence type="predicted"/>
<dbReference type="InterPro" id="IPR036397">
    <property type="entry name" value="RNaseH_sf"/>
</dbReference>
<gene>
    <name evidence="3" type="ORF">CQW49_23695</name>
</gene>
<feature type="domain" description="Tc1-like transposase DDE" evidence="2">
    <location>
        <begin position="146"/>
        <end position="286"/>
    </location>
</feature>
<keyword evidence="4" id="KW-1185">Reference proteome</keyword>
<dbReference type="InterPro" id="IPR009057">
    <property type="entry name" value="Homeodomain-like_sf"/>
</dbReference>
<dbReference type="PANTHER" id="PTHR46564:SF1">
    <property type="entry name" value="TRANSPOSASE"/>
    <property type="match status" value="1"/>
</dbReference>
<sequence>MTLSMDLREKVMKAIRGGMSRRQAAARFDIGPATAVRWAKRVEITGEVAPGKMGGDRRSQRIEAHADFILAQIKDKPDMTVMELRDKIRESHGLAVGYGTVWRFLARHGITRKKKTGHAAEQDREDVAEAREEWFEGELDLDPEKLVFLDETGVSTNMARRFGRAPRGERCRASVPFGHWETTTLIAALRVDRIDAPMMIDGALDGRSFLAYVEQVLAPTLGAGEIVVLDNVSTHKVAGVREAIEAKGAKVLYLPPYSPDFNPIEKSFSKIKSVLQRIAARTVDALDAAVAQALRSVTPSECANYFAASGYDAA</sequence>
<dbReference type="InterPro" id="IPR002622">
    <property type="entry name" value="Transposase_14"/>
</dbReference>
<dbReference type="KEGG" id="mtw:CQW49_23695"/>
<dbReference type="Proteomes" id="UP000230709">
    <property type="component" value="Plasmid pOB3b3"/>
</dbReference>
<dbReference type="GO" id="GO:0003676">
    <property type="term" value="F:nucleic acid binding"/>
    <property type="evidence" value="ECO:0007669"/>
    <property type="project" value="InterPro"/>
</dbReference>
<dbReference type="AlphaFoldDB" id="A0A2D2D7L6"/>
<accession>A0A2D2D7L6</accession>
<dbReference type="InterPro" id="IPR038717">
    <property type="entry name" value="Tc1-like_DDE_dom"/>
</dbReference>
<feature type="domain" description="Transposase Synechocystis PCC 6803" evidence="1">
    <location>
        <begin position="1"/>
        <end position="118"/>
    </location>
</feature>
<evidence type="ECO:0000313" key="3">
    <source>
        <dbReference type="EMBL" id="ATQ70954.1"/>
    </source>
</evidence>